<comment type="function">
    <text evidence="4">Interacts with the SecY protein in vivo. May bind preferentially to an uncomplexed state of SecY, thus functioning either as a chelating agent for excess SecY in the cell or as a regulatory factor that negatively controls the translocase function.</text>
</comment>
<evidence type="ECO:0000313" key="5">
    <source>
        <dbReference type="EMBL" id="RSE22087.1"/>
    </source>
</evidence>
<evidence type="ECO:0000256" key="3">
    <source>
        <dbReference type="ARBA" id="ARBA00023136"/>
    </source>
</evidence>
<evidence type="ECO:0000256" key="1">
    <source>
        <dbReference type="ARBA" id="ARBA00022475"/>
    </source>
</evidence>
<evidence type="ECO:0000256" key="4">
    <source>
        <dbReference type="HAMAP-Rule" id="MF_01104"/>
    </source>
</evidence>
<organism evidence="5 6">
    <name type="scientific">Atlantibacter subterraneus</name>
    <dbReference type="NCBI Taxonomy" id="255519"/>
    <lineage>
        <taxon>Bacteria</taxon>
        <taxon>Pseudomonadati</taxon>
        <taxon>Pseudomonadota</taxon>
        <taxon>Gammaproteobacteria</taxon>
        <taxon>Enterobacterales</taxon>
        <taxon>Enterobacteriaceae</taxon>
        <taxon>Atlantibacter</taxon>
    </lineage>
</organism>
<dbReference type="AlphaFoldDB" id="A0A3R9EYJ3"/>
<accession>A0A3R9EYJ3</accession>
<keyword evidence="1 4" id="KW-1003">Cell membrane</keyword>
<comment type="subcellular location">
    <subcellularLocation>
        <location evidence="4">Cell inner membrane</location>
        <topology evidence="4">Peripheral membrane protein</topology>
        <orientation evidence="4">Cytoplasmic side</orientation>
    </subcellularLocation>
    <text evidence="4">Loosely associated with the cytoplasmic side of the inner membrane, probably via SecY.</text>
</comment>
<dbReference type="EMBL" id="RHXB01000020">
    <property type="protein sequence ID" value="RSE22087.1"/>
    <property type="molecule type" value="Genomic_DNA"/>
</dbReference>
<keyword evidence="2 4" id="KW-0997">Cell inner membrane</keyword>
<comment type="similarity">
    <text evidence="4">Belongs to the Syd family.</text>
</comment>
<dbReference type="GO" id="GO:0009898">
    <property type="term" value="C:cytoplasmic side of plasma membrane"/>
    <property type="evidence" value="ECO:0007669"/>
    <property type="project" value="InterPro"/>
</dbReference>
<dbReference type="Pfam" id="PF07348">
    <property type="entry name" value="Syd"/>
    <property type="match status" value="1"/>
</dbReference>
<keyword evidence="3 4" id="KW-0472">Membrane</keyword>
<sequence length="205" mass="23355">MCHQNKAGTIFGLVYRTWQRERNVVESDVQQALKAFTSRFCDAWHEAYATWPQSEELYGVPSPCIISTLQDKVIWQPQPFEPAADLSAVERAMDIVLRADIHPFYTTQFAGDMPAQFTGEALTLLQTWSEDDFRRVQENLIGHLVTQKRLKLSPTLFIATREDELEVISVCNLSGEVVLEKLGTRQRAVLAPTLSDFLSRLEPRV</sequence>
<proteinExistence type="inferred from homology"/>
<dbReference type="InterPro" id="IPR009948">
    <property type="entry name" value="Syd"/>
</dbReference>
<dbReference type="HAMAP" id="MF_01104">
    <property type="entry name" value="Syd"/>
    <property type="match status" value="1"/>
</dbReference>
<dbReference type="Proteomes" id="UP000275331">
    <property type="component" value="Unassembled WGS sequence"/>
</dbReference>
<comment type="caution">
    <text evidence="5">The sequence shown here is derived from an EMBL/GenBank/DDBJ whole genome shotgun (WGS) entry which is preliminary data.</text>
</comment>
<dbReference type="OrthoDB" id="5599437at2"/>
<gene>
    <name evidence="4" type="primary">syd</name>
    <name evidence="5" type="ORF">EGT71_21860</name>
</gene>
<dbReference type="CDD" id="cd16323">
    <property type="entry name" value="Syd"/>
    <property type="match status" value="1"/>
</dbReference>
<evidence type="ECO:0000256" key="2">
    <source>
        <dbReference type="ARBA" id="ARBA00022519"/>
    </source>
</evidence>
<reference evidence="5 6" key="1">
    <citation type="submission" date="2018-10" db="EMBL/GenBank/DDBJ databases">
        <title>Transmission dynamics of multidrug resistant bacteria on intensive care unit surfaces.</title>
        <authorList>
            <person name="D'Souza A.W."/>
            <person name="Potter R.F."/>
            <person name="Wallace M."/>
            <person name="Shupe A."/>
            <person name="Patel S."/>
            <person name="Sun S."/>
            <person name="Gul D."/>
            <person name="Kwon J.H."/>
            <person name="Andleeb S."/>
            <person name="Burnham C.-A.D."/>
            <person name="Dantas G."/>
        </authorList>
    </citation>
    <scope>NUCLEOTIDE SEQUENCE [LARGE SCALE GENOMIC DNA]</scope>
    <source>
        <strain evidence="5 6">AS_373</strain>
    </source>
</reference>
<dbReference type="Gene3D" id="3.40.1580.20">
    <property type="entry name" value="Syd protein"/>
    <property type="match status" value="1"/>
</dbReference>
<name>A0A3R9EYJ3_9ENTR</name>
<protein>
    <recommendedName>
        <fullName evidence="4">Protein Syd</fullName>
    </recommendedName>
</protein>
<dbReference type="NCBIfam" id="NF003439">
    <property type="entry name" value="PRK04968.1"/>
    <property type="match status" value="1"/>
</dbReference>
<dbReference type="InterPro" id="IPR038228">
    <property type="entry name" value="Syd_sf"/>
</dbReference>
<evidence type="ECO:0000313" key="6">
    <source>
        <dbReference type="Proteomes" id="UP000275331"/>
    </source>
</evidence>